<organism evidence="7 8">
    <name type="scientific">Desulfomonile tiedjei (strain ATCC 49306 / DSM 6799 / DCB-1)</name>
    <dbReference type="NCBI Taxonomy" id="706587"/>
    <lineage>
        <taxon>Bacteria</taxon>
        <taxon>Pseudomonadati</taxon>
        <taxon>Thermodesulfobacteriota</taxon>
        <taxon>Desulfomonilia</taxon>
        <taxon>Desulfomonilales</taxon>
        <taxon>Desulfomonilaceae</taxon>
        <taxon>Desulfomonile</taxon>
    </lineage>
</organism>
<name>I4CCH8_DESTA</name>
<dbReference type="KEGG" id="dti:Desti_4646"/>
<evidence type="ECO:0000256" key="3">
    <source>
        <dbReference type="ARBA" id="ARBA00022989"/>
    </source>
</evidence>
<evidence type="ECO:0000313" key="7">
    <source>
        <dbReference type="EMBL" id="AFM27269.1"/>
    </source>
</evidence>
<protein>
    <submittedName>
        <fullName evidence="7">Methylamine utilization protein MauE</fullName>
    </submittedName>
</protein>
<keyword evidence="2 5" id="KW-0812">Transmembrane</keyword>
<dbReference type="HOGENOM" id="CLU_101331_3_1_7"/>
<dbReference type="GO" id="GO:0016020">
    <property type="term" value="C:membrane"/>
    <property type="evidence" value="ECO:0007669"/>
    <property type="project" value="UniProtKB-SubCell"/>
</dbReference>
<dbReference type="STRING" id="706587.Desti_4646"/>
<feature type="transmembrane region" description="Helical" evidence="5">
    <location>
        <begin position="43"/>
        <end position="65"/>
    </location>
</feature>
<evidence type="ECO:0000259" key="6">
    <source>
        <dbReference type="Pfam" id="PF07291"/>
    </source>
</evidence>
<evidence type="ECO:0000256" key="5">
    <source>
        <dbReference type="SAM" id="Phobius"/>
    </source>
</evidence>
<dbReference type="InterPro" id="IPR009908">
    <property type="entry name" value="Methylamine_util_MauE"/>
</dbReference>
<keyword evidence="3 5" id="KW-1133">Transmembrane helix</keyword>
<gene>
    <name evidence="7" type="ordered locus">Desti_4646</name>
</gene>
<evidence type="ECO:0000256" key="4">
    <source>
        <dbReference type="ARBA" id="ARBA00023136"/>
    </source>
</evidence>
<keyword evidence="8" id="KW-1185">Reference proteome</keyword>
<evidence type="ECO:0000256" key="1">
    <source>
        <dbReference type="ARBA" id="ARBA00004141"/>
    </source>
</evidence>
<proteinExistence type="predicted"/>
<sequence>MKYLTLAARLFIGALFVYASIYKLTNPAEFAVSIRNYLIVPPEWSNFIALTLPWVEIAAGVFLILGVQTKPSALLTTCMLGIFLAALVYAFSIGLDIDCGCFSSGGASSGKIGLYHLTRDSALFLTSLFILLADKGDFSLPRLTSARSA</sequence>
<dbReference type="EMBL" id="CP003360">
    <property type="protein sequence ID" value="AFM27269.1"/>
    <property type="molecule type" value="Genomic_DNA"/>
</dbReference>
<dbReference type="Proteomes" id="UP000006055">
    <property type="component" value="Chromosome"/>
</dbReference>
<dbReference type="UniPathway" id="UPA00895"/>
<keyword evidence="4 5" id="KW-0472">Membrane</keyword>
<dbReference type="RefSeq" id="WP_014812379.1">
    <property type="nucleotide sequence ID" value="NC_018025.1"/>
</dbReference>
<comment type="subcellular location">
    <subcellularLocation>
        <location evidence="1">Membrane</location>
        <topology evidence="1">Multi-pass membrane protein</topology>
    </subcellularLocation>
</comment>
<dbReference type="OrthoDB" id="9809646at2"/>
<accession>I4CCH8</accession>
<dbReference type="GO" id="GO:0030416">
    <property type="term" value="P:methylamine metabolic process"/>
    <property type="evidence" value="ECO:0007669"/>
    <property type="project" value="InterPro"/>
</dbReference>
<dbReference type="AlphaFoldDB" id="I4CCH8"/>
<feature type="transmembrane region" description="Helical" evidence="5">
    <location>
        <begin position="72"/>
        <end position="92"/>
    </location>
</feature>
<reference evidence="8" key="1">
    <citation type="submission" date="2012-06" db="EMBL/GenBank/DDBJ databases">
        <title>Complete sequence of chromosome of Desulfomonile tiedjei DSM 6799.</title>
        <authorList>
            <person name="Lucas S."/>
            <person name="Copeland A."/>
            <person name="Lapidus A."/>
            <person name="Glavina del Rio T."/>
            <person name="Dalin E."/>
            <person name="Tice H."/>
            <person name="Bruce D."/>
            <person name="Goodwin L."/>
            <person name="Pitluck S."/>
            <person name="Peters L."/>
            <person name="Ovchinnikova G."/>
            <person name="Zeytun A."/>
            <person name="Lu M."/>
            <person name="Kyrpides N."/>
            <person name="Mavromatis K."/>
            <person name="Ivanova N."/>
            <person name="Brettin T."/>
            <person name="Detter J.C."/>
            <person name="Han C."/>
            <person name="Larimer F."/>
            <person name="Land M."/>
            <person name="Hauser L."/>
            <person name="Markowitz V."/>
            <person name="Cheng J.-F."/>
            <person name="Hugenholtz P."/>
            <person name="Woyke T."/>
            <person name="Wu D."/>
            <person name="Spring S."/>
            <person name="Schroeder M."/>
            <person name="Brambilla E."/>
            <person name="Klenk H.-P."/>
            <person name="Eisen J.A."/>
        </authorList>
    </citation>
    <scope>NUCLEOTIDE SEQUENCE [LARGE SCALE GENOMIC DNA]</scope>
    <source>
        <strain evidence="8">ATCC 49306 / DSM 6799 / DCB-1</strain>
    </source>
</reference>
<evidence type="ECO:0000256" key="2">
    <source>
        <dbReference type="ARBA" id="ARBA00022692"/>
    </source>
</evidence>
<dbReference type="Pfam" id="PF07291">
    <property type="entry name" value="MauE"/>
    <property type="match status" value="1"/>
</dbReference>
<dbReference type="eggNOG" id="COG2259">
    <property type="taxonomic scope" value="Bacteria"/>
</dbReference>
<feature type="domain" description="Methylamine utilisation protein MauE" evidence="6">
    <location>
        <begin position="1"/>
        <end position="132"/>
    </location>
</feature>
<evidence type="ECO:0000313" key="8">
    <source>
        <dbReference type="Proteomes" id="UP000006055"/>
    </source>
</evidence>